<sequence length="93" mass="10892">MYNYIKENKLRYSDQRERVLKIMYTQNYPVSVDFLVKKLNEQTLGAGYATVARHLKFFDKLDMLIVVAKSQKGYLLKKSVNNCNVEVVSHDNN</sequence>
<accession>A0A1W1BL72</accession>
<evidence type="ECO:0008006" key="2">
    <source>
        <dbReference type="Google" id="ProtNLM"/>
    </source>
</evidence>
<reference evidence="1" key="1">
    <citation type="submission" date="2016-10" db="EMBL/GenBank/DDBJ databases">
        <authorList>
            <person name="de Groot N.N."/>
        </authorList>
    </citation>
    <scope>NUCLEOTIDE SEQUENCE</scope>
</reference>
<dbReference type="Pfam" id="PF01475">
    <property type="entry name" value="FUR"/>
    <property type="match status" value="1"/>
</dbReference>
<dbReference type="InterPro" id="IPR036390">
    <property type="entry name" value="WH_DNA-bd_sf"/>
</dbReference>
<protein>
    <recommendedName>
        <fullName evidence="2">Ferric uptake regulation protein FUR</fullName>
    </recommendedName>
</protein>
<dbReference type="InterPro" id="IPR002481">
    <property type="entry name" value="FUR"/>
</dbReference>
<evidence type="ECO:0000313" key="1">
    <source>
        <dbReference type="EMBL" id="SFV54266.1"/>
    </source>
</evidence>
<dbReference type="SUPFAM" id="SSF46785">
    <property type="entry name" value="Winged helix' DNA-binding domain"/>
    <property type="match status" value="1"/>
</dbReference>
<dbReference type="EMBL" id="FPHF01000027">
    <property type="protein sequence ID" value="SFV54266.1"/>
    <property type="molecule type" value="Genomic_DNA"/>
</dbReference>
<dbReference type="AlphaFoldDB" id="A0A1W1BL72"/>
<dbReference type="GO" id="GO:0003700">
    <property type="term" value="F:DNA-binding transcription factor activity"/>
    <property type="evidence" value="ECO:0007669"/>
    <property type="project" value="InterPro"/>
</dbReference>
<dbReference type="InterPro" id="IPR036388">
    <property type="entry name" value="WH-like_DNA-bd_sf"/>
</dbReference>
<organism evidence="1">
    <name type="scientific">hydrothermal vent metagenome</name>
    <dbReference type="NCBI Taxonomy" id="652676"/>
    <lineage>
        <taxon>unclassified sequences</taxon>
        <taxon>metagenomes</taxon>
        <taxon>ecological metagenomes</taxon>
    </lineage>
</organism>
<proteinExistence type="predicted"/>
<gene>
    <name evidence="1" type="ORF">MNB_SM-4-338</name>
</gene>
<name>A0A1W1BL72_9ZZZZ</name>
<dbReference type="Gene3D" id="1.10.10.10">
    <property type="entry name" value="Winged helix-like DNA-binding domain superfamily/Winged helix DNA-binding domain"/>
    <property type="match status" value="1"/>
</dbReference>